<dbReference type="InterPro" id="IPR023210">
    <property type="entry name" value="NADP_OxRdtase_dom"/>
</dbReference>
<evidence type="ECO:0000313" key="5">
    <source>
        <dbReference type="Proteomes" id="UP000033483"/>
    </source>
</evidence>
<feature type="domain" description="NADP-dependent oxidoreductase" evidence="2">
    <location>
        <begin position="36"/>
        <end position="227"/>
    </location>
</feature>
<name>A0A0F4ZAR5_9PEZI</name>
<dbReference type="PANTHER" id="PTHR11732">
    <property type="entry name" value="ALDO/KETO REDUCTASE"/>
    <property type="match status" value="1"/>
</dbReference>
<keyword evidence="1" id="KW-0560">Oxidoreductase</keyword>
<organism evidence="3 5">
    <name type="scientific">Thielaviopsis punctulata</name>
    <dbReference type="NCBI Taxonomy" id="72032"/>
    <lineage>
        <taxon>Eukaryota</taxon>
        <taxon>Fungi</taxon>
        <taxon>Dikarya</taxon>
        <taxon>Ascomycota</taxon>
        <taxon>Pezizomycotina</taxon>
        <taxon>Sordariomycetes</taxon>
        <taxon>Hypocreomycetidae</taxon>
        <taxon>Microascales</taxon>
        <taxon>Ceratocystidaceae</taxon>
        <taxon>Thielaviopsis</taxon>
    </lineage>
</organism>
<evidence type="ECO:0000313" key="3">
    <source>
        <dbReference type="EMBL" id="KKA26933.1"/>
    </source>
</evidence>
<dbReference type="Proteomes" id="UP000033483">
    <property type="component" value="Unassembled WGS sequence"/>
</dbReference>
<evidence type="ECO:0000259" key="2">
    <source>
        <dbReference type="Pfam" id="PF00248"/>
    </source>
</evidence>
<dbReference type="EMBL" id="LAEV01001928">
    <property type="protein sequence ID" value="KKA26945.1"/>
    <property type="molecule type" value="Genomic_DNA"/>
</dbReference>
<protein>
    <recommendedName>
        <fullName evidence="2">NADP-dependent oxidoreductase domain-containing protein</fullName>
    </recommendedName>
</protein>
<comment type="caution">
    <text evidence="3">The sequence shown here is derived from an EMBL/GenBank/DDBJ whole genome shotgun (WGS) entry which is preliminary data.</text>
</comment>
<evidence type="ECO:0000256" key="1">
    <source>
        <dbReference type="ARBA" id="ARBA00023002"/>
    </source>
</evidence>
<dbReference type="InterPro" id="IPR020471">
    <property type="entry name" value="AKR"/>
</dbReference>
<dbReference type="EMBL" id="LAEV01001928">
    <property type="protein sequence ID" value="KKA26933.1"/>
    <property type="molecule type" value="Genomic_DNA"/>
</dbReference>
<dbReference type="GO" id="GO:0016491">
    <property type="term" value="F:oxidoreductase activity"/>
    <property type="evidence" value="ECO:0007669"/>
    <property type="project" value="UniProtKB-KW"/>
</dbReference>
<sequence>MSTSAPLPYLATPIFLVGPGGASAIKVPRLIYGTAWKKDRTEDLVYTAIKNGFRGVDTAAQPRHYNEKLVGNGIRRAIEEGLVKRQDLLIQTKFTTIDGQDWNNMPYKLSDPLETQIDDSIASSLANLTFSGSGAPYIDVFLLHSPLATPAATLQAWKHLETYVPHKIRTLGISNVTLSELTALYSSPDVKIKPQIVQNRLYEDHYTPDLYEFCHREGLLIEPFWTLTANPGLLHSQGVQRVAQETGVSLHVALYSLLIGLRNFCPLDGTTSEAHMTEDLERISTVGRWAQGVGVQTWKACVRSLEERLGIEEW</sequence>
<proteinExistence type="predicted"/>
<evidence type="ECO:0000313" key="4">
    <source>
        <dbReference type="EMBL" id="KKA26945.1"/>
    </source>
</evidence>
<reference evidence="3 5" key="1">
    <citation type="submission" date="2015-03" db="EMBL/GenBank/DDBJ databases">
        <authorList>
            <person name="Radwan O."/>
            <person name="Al-Naeli F.A."/>
            <person name="Rendon G.A."/>
            <person name="Fields C."/>
        </authorList>
    </citation>
    <scope>NUCLEOTIDE SEQUENCE [LARGE SCALE GENOMIC DNA]</scope>
    <source>
        <strain evidence="3">CR-DP1</strain>
    </source>
</reference>
<dbReference type="Pfam" id="PF00248">
    <property type="entry name" value="Aldo_ket_red"/>
    <property type="match status" value="1"/>
</dbReference>
<dbReference type="SUPFAM" id="SSF51430">
    <property type="entry name" value="NAD(P)-linked oxidoreductase"/>
    <property type="match status" value="1"/>
</dbReference>
<dbReference type="Gene3D" id="3.20.20.100">
    <property type="entry name" value="NADP-dependent oxidoreductase domain"/>
    <property type="match status" value="1"/>
</dbReference>
<dbReference type="InterPro" id="IPR036812">
    <property type="entry name" value="NAD(P)_OxRdtase_dom_sf"/>
</dbReference>
<dbReference type="OrthoDB" id="5357513at2759"/>
<keyword evidence="5" id="KW-1185">Reference proteome</keyword>
<dbReference type="AlphaFoldDB" id="A0A0F4ZAR5"/>
<gene>
    <name evidence="3" type="ORF">TD95_001061</name>
    <name evidence="4" type="ORF">TD95_001071</name>
</gene>
<accession>A0A0F4ZAR5</accession>